<keyword evidence="8" id="KW-0175">Coiled coil</keyword>
<feature type="coiled-coil region" evidence="8">
    <location>
        <begin position="196"/>
        <end position="254"/>
    </location>
</feature>
<gene>
    <name evidence="10" type="ORF">Q0590_22380</name>
</gene>
<evidence type="ECO:0000313" key="11">
    <source>
        <dbReference type="Proteomes" id="UP001168528"/>
    </source>
</evidence>
<dbReference type="Proteomes" id="UP001168528">
    <property type="component" value="Unassembled WGS sequence"/>
</dbReference>
<reference evidence="10" key="1">
    <citation type="submission" date="2023-07" db="EMBL/GenBank/DDBJ databases">
        <title>The genome sequence of Rhodocytophaga aerolata KACC 12507.</title>
        <authorList>
            <person name="Zhang X."/>
        </authorList>
    </citation>
    <scope>NUCLEOTIDE SEQUENCE</scope>
    <source>
        <strain evidence="10">KACC 12507</strain>
    </source>
</reference>
<evidence type="ECO:0000256" key="9">
    <source>
        <dbReference type="SAM" id="SignalP"/>
    </source>
</evidence>
<evidence type="ECO:0000256" key="6">
    <source>
        <dbReference type="ARBA" id="ARBA00023136"/>
    </source>
</evidence>
<evidence type="ECO:0000256" key="3">
    <source>
        <dbReference type="ARBA" id="ARBA00022448"/>
    </source>
</evidence>
<accession>A0ABT8RAA7</accession>
<keyword evidence="11" id="KW-1185">Reference proteome</keyword>
<keyword evidence="9" id="KW-0732">Signal</keyword>
<dbReference type="Pfam" id="PF02321">
    <property type="entry name" value="OEP"/>
    <property type="match status" value="2"/>
</dbReference>
<dbReference type="PANTHER" id="PTHR30026:SF20">
    <property type="entry name" value="OUTER MEMBRANE PROTEIN TOLC"/>
    <property type="match status" value="1"/>
</dbReference>
<dbReference type="RefSeq" id="WP_302039845.1">
    <property type="nucleotide sequence ID" value="NZ_JAUKPO010000016.1"/>
</dbReference>
<dbReference type="PANTHER" id="PTHR30026">
    <property type="entry name" value="OUTER MEMBRANE PROTEIN TOLC"/>
    <property type="match status" value="1"/>
</dbReference>
<dbReference type="EMBL" id="JAUKPO010000016">
    <property type="protein sequence ID" value="MDO1449042.1"/>
    <property type="molecule type" value="Genomic_DNA"/>
</dbReference>
<evidence type="ECO:0000313" key="10">
    <source>
        <dbReference type="EMBL" id="MDO1449042.1"/>
    </source>
</evidence>
<feature type="signal peptide" evidence="9">
    <location>
        <begin position="1"/>
        <end position="33"/>
    </location>
</feature>
<keyword evidence="4" id="KW-1134">Transmembrane beta strand</keyword>
<keyword evidence="5" id="KW-0812">Transmembrane</keyword>
<dbReference type="InterPro" id="IPR003423">
    <property type="entry name" value="OMP_efflux"/>
</dbReference>
<sequence>MNRLHNIISAVQRQVTCGLVAVGLLLGANPATAQSAGEPEAFSIKDCINYASQNNSNIKIARFDERIARQQVNQIRGRGLPQVNINGNFENRLKVPLLVIPGAGSFLGRGDTTGTGSGSNNGNNAEGAGIPLGFKYNSTLTGEATQMILDPSFWVGLKAAKASNQLYQQTTQQVNEETAYSIADAYYQVIVVQKQLVLLQTNLANTQATLANTELQYKNGVAKRVDVNRLRVNASNLESQIKQAEANLVQVTNALKFQMGMPLTQPITLSDTVLTFSQEEAVLTDVTDNFYNNRIEYKVLQTNLELQELDKKNTVTGYFPTLTAFANYGYVGQGPNFGFFKTSGNSWVDYATSSIGLRLRIPIFDGLQRNALVQQAKLKSLQLEERINFTRQSINLEVSNALTLYRNTLQRIEDEQQNVDLAQEVYQVTQLEFREGVGTSTDVVNAETALRQAQNTYITTLLDLYTARLDLERAKGNLLSYLNSK</sequence>
<evidence type="ECO:0000256" key="8">
    <source>
        <dbReference type="SAM" id="Coils"/>
    </source>
</evidence>
<dbReference type="InterPro" id="IPR051906">
    <property type="entry name" value="TolC-like"/>
</dbReference>
<dbReference type="Gene3D" id="1.20.1600.10">
    <property type="entry name" value="Outer membrane efflux proteins (OEP)"/>
    <property type="match status" value="1"/>
</dbReference>
<keyword evidence="6" id="KW-0472">Membrane</keyword>
<feature type="coiled-coil region" evidence="8">
    <location>
        <begin position="405"/>
        <end position="432"/>
    </location>
</feature>
<evidence type="ECO:0000256" key="1">
    <source>
        <dbReference type="ARBA" id="ARBA00004442"/>
    </source>
</evidence>
<comment type="subcellular location">
    <subcellularLocation>
        <location evidence="1">Cell outer membrane</location>
    </subcellularLocation>
</comment>
<keyword evidence="3" id="KW-0813">Transport</keyword>
<protein>
    <submittedName>
        <fullName evidence="10">TolC family protein</fullName>
    </submittedName>
</protein>
<comment type="caution">
    <text evidence="10">The sequence shown here is derived from an EMBL/GenBank/DDBJ whole genome shotgun (WGS) entry which is preliminary data.</text>
</comment>
<evidence type="ECO:0000256" key="7">
    <source>
        <dbReference type="ARBA" id="ARBA00023237"/>
    </source>
</evidence>
<evidence type="ECO:0000256" key="4">
    <source>
        <dbReference type="ARBA" id="ARBA00022452"/>
    </source>
</evidence>
<dbReference type="SUPFAM" id="SSF56954">
    <property type="entry name" value="Outer membrane efflux proteins (OEP)"/>
    <property type="match status" value="1"/>
</dbReference>
<evidence type="ECO:0000256" key="2">
    <source>
        <dbReference type="ARBA" id="ARBA00007613"/>
    </source>
</evidence>
<proteinExistence type="inferred from homology"/>
<keyword evidence="7" id="KW-0998">Cell outer membrane</keyword>
<evidence type="ECO:0000256" key="5">
    <source>
        <dbReference type="ARBA" id="ARBA00022692"/>
    </source>
</evidence>
<comment type="similarity">
    <text evidence="2">Belongs to the outer membrane factor (OMF) (TC 1.B.17) family.</text>
</comment>
<organism evidence="10 11">
    <name type="scientific">Rhodocytophaga aerolata</name>
    <dbReference type="NCBI Taxonomy" id="455078"/>
    <lineage>
        <taxon>Bacteria</taxon>
        <taxon>Pseudomonadati</taxon>
        <taxon>Bacteroidota</taxon>
        <taxon>Cytophagia</taxon>
        <taxon>Cytophagales</taxon>
        <taxon>Rhodocytophagaceae</taxon>
        <taxon>Rhodocytophaga</taxon>
    </lineage>
</organism>
<feature type="chain" id="PRO_5045215584" evidence="9">
    <location>
        <begin position="34"/>
        <end position="485"/>
    </location>
</feature>
<name>A0ABT8RAA7_9BACT</name>